<evidence type="ECO:0000259" key="6">
    <source>
        <dbReference type="PROSITE" id="PS51007"/>
    </source>
</evidence>
<keyword evidence="2 4" id="KW-0479">Metal-binding</keyword>
<evidence type="ECO:0000313" key="8">
    <source>
        <dbReference type="Proteomes" id="UP000632498"/>
    </source>
</evidence>
<dbReference type="Gene3D" id="1.10.760.10">
    <property type="entry name" value="Cytochrome c-like domain"/>
    <property type="match status" value="1"/>
</dbReference>
<dbReference type="AlphaFoldDB" id="A0A917F6Q6"/>
<dbReference type="EMBL" id="BMHV01000003">
    <property type="protein sequence ID" value="GGF54352.1"/>
    <property type="molecule type" value="Genomic_DNA"/>
</dbReference>
<keyword evidence="5" id="KW-0732">Signal</keyword>
<keyword evidence="8" id="KW-1185">Reference proteome</keyword>
<evidence type="ECO:0000256" key="2">
    <source>
        <dbReference type="ARBA" id="ARBA00022723"/>
    </source>
</evidence>
<name>A0A917F6Q6_9PROT</name>
<evidence type="ECO:0000256" key="4">
    <source>
        <dbReference type="PROSITE-ProRule" id="PRU00433"/>
    </source>
</evidence>
<dbReference type="RefSeq" id="WP_188661012.1">
    <property type="nucleotide sequence ID" value="NZ_BMHV01000003.1"/>
</dbReference>
<evidence type="ECO:0000313" key="7">
    <source>
        <dbReference type="EMBL" id="GGF54352.1"/>
    </source>
</evidence>
<dbReference type="InterPro" id="IPR036909">
    <property type="entry name" value="Cyt_c-like_dom_sf"/>
</dbReference>
<sequence>MAKFLKGGAYLAAFLTFTGNAFAHGHLTEKGEQLYMQFCAECHGAEGDGNGPAAGNMSPPPANLLQAMQGKIISDEYLMWTIREGGENIHTDMPSFEKRDNISEDDAKAIVQYLWHAFK</sequence>
<keyword evidence="1 4" id="KW-0349">Heme</keyword>
<evidence type="ECO:0000256" key="5">
    <source>
        <dbReference type="SAM" id="SignalP"/>
    </source>
</evidence>
<dbReference type="Proteomes" id="UP000632498">
    <property type="component" value="Unassembled WGS sequence"/>
</dbReference>
<dbReference type="GO" id="GO:0009055">
    <property type="term" value="F:electron transfer activity"/>
    <property type="evidence" value="ECO:0007669"/>
    <property type="project" value="InterPro"/>
</dbReference>
<evidence type="ECO:0000256" key="1">
    <source>
        <dbReference type="ARBA" id="ARBA00022617"/>
    </source>
</evidence>
<reference evidence="7" key="2">
    <citation type="submission" date="2020-09" db="EMBL/GenBank/DDBJ databases">
        <authorList>
            <person name="Sun Q."/>
            <person name="Zhou Y."/>
        </authorList>
    </citation>
    <scope>NUCLEOTIDE SEQUENCE</scope>
    <source>
        <strain evidence="7">CGMCC 1.15254</strain>
    </source>
</reference>
<dbReference type="GO" id="GO:0046872">
    <property type="term" value="F:metal ion binding"/>
    <property type="evidence" value="ECO:0007669"/>
    <property type="project" value="UniProtKB-KW"/>
</dbReference>
<feature type="signal peptide" evidence="5">
    <location>
        <begin position="1"/>
        <end position="23"/>
    </location>
</feature>
<dbReference type="GO" id="GO:0020037">
    <property type="term" value="F:heme binding"/>
    <property type="evidence" value="ECO:0007669"/>
    <property type="project" value="InterPro"/>
</dbReference>
<dbReference type="InterPro" id="IPR009056">
    <property type="entry name" value="Cyt_c-like_dom"/>
</dbReference>
<evidence type="ECO:0000256" key="3">
    <source>
        <dbReference type="ARBA" id="ARBA00023004"/>
    </source>
</evidence>
<accession>A0A917F6Q6</accession>
<keyword evidence="3 4" id="KW-0408">Iron</keyword>
<reference evidence="7" key="1">
    <citation type="journal article" date="2014" name="Int. J. Syst. Evol. Microbiol.">
        <title>Complete genome sequence of Corynebacterium casei LMG S-19264T (=DSM 44701T), isolated from a smear-ripened cheese.</title>
        <authorList>
            <consortium name="US DOE Joint Genome Institute (JGI-PGF)"/>
            <person name="Walter F."/>
            <person name="Albersmeier A."/>
            <person name="Kalinowski J."/>
            <person name="Ruckert C."/>
        </authorList>
    </citation>
    <scope>NUCLEOTIDE SEQUENCE</scope>
    <source>
        <strain evidence="7">CGMCC 1.15254</strain>
    </source>
</reference>
<gene>
    <name evidence="7" type="ORF">GCM10011332_04670</name>
</gene>
<dbReference type="SUPFAM" id="SSF46626">
    <property type="entry name" value="Cytochrome c"/>
    <property type="match status" value="1"/>
</dbReference>
<protein>
    <recommendedName>
        <fullName evidence="6">Cytochrome c domain-containing protein</fullName>
    </recommendedName>
</protein>
<comment type="caution">
    <text evidence="7">The sequence shown here is derived from an EMBL/GenBank/DDBJ whole genome shotgun (WGS) entry which is preliminary data.</text>
</comment>
<feature type="domain" description="Cytochrome c" evidence="6">
    <location>
        <begin position="26"/>
        <end position="118"/>
    </location>
</feature>
<organism evidence="7 8">
    <name type="scientific">Terasakiella brassicae</name>
    <dbReference type="NCBI Taxonomy" id="1634917"/>
    <lineage>
        <taxon>Bacteria</taxon>
        <taxon>Pseudomonadati</taxon>
        <taxon>Pseudomonadota</taxon>
        <taxon>Alphaproteobacteria</taxon>
        <taxon>Rhodospirillales</taxon>
        <taxon>Terasakiellaceae</taxon>
        <taxon>Terasakiella</taxon>
    </lineage>
</organism>
<dbReference type="Pfam" id="PF13442">
    <property type="entry name" value="Cytochrome_CBB3"/>
    <property type="match status" value="1"/>
</dbReference>
<proteinExistence type="predicted"/>
<dbReference type="PROSITE" id="PS51007">
    <property type="entry name" value="CYTC"/>
    <property type="match status" value="1"/>
</dbReference>
<feature type="chain" id="PRO_5036696108" description="Cytochrome c domain-containing protein" evidence="5">
    <location>
        <begin position="24"/>
        <end position="119"/>
    </location>
</feature>